<dbReference type="WBParaSite" id="PTRK_0001208500.1">
    <property type="protein sequence ID" value="PTRK_0001208500.1"/>
    <property type="gene ID" value="PTRK_0001208500"/>
</dbReference>
<keyword evidence="6" id="KW-0479">Metal-binding</keyword>
<dbReference type="STRING" id="131310.A0A0N4ZU20"/>
<proteinExistence type="predicted"/>
<dbReference type="SUPFAM" id="SSF82199">
    <property type="entry name" value="SET domain"/>
    <property type="match status" value="1"/>
</dbReference>
<name>A0A0N4ZU20_PARTI</name>
<feature type="domain" description="SET" evidence="9">
    <location>
        <begin position="256"/>
        <end position="385"/>
    </location>
</feature>
<keyword evidence="7" id="KW-0862">Zinc</keyword>
<evidence type="ECO:0000256" key="1">
    <source>
        <dbReference type="ARBA" id="ARBA00004286"/>
    </source>
</evidence>
<dbReference type="PANTHER" id="PTHR46223:SF3">
    <property type="entry name" value="HISTONE-LYSINE N-METHYLTRANSFERASE SET-23"/>
    <property type="match status" value="1"/>
</dbReference>
<dbReference type="Gene3D" id="2.170.270.10">
    <property type="entry name" value="SET domain"/>
    <property type="match status" value="1"/>
</dbReference>
<accession>A0A0N4ZU20</accession>
<comment type="subcellular location">
    <subcellularLocation>
        <location evidence="1">Chromosome</location>
    </subcellularLocation>
</comment>
<evidence type="ECO:0000313" key="11">
    <source>
        <dbReference type="WBParaSite" id="PTRK_0001208500.1"/>
    </source>
</evidence>
<evidence type="ECO:0000256" key="5">
    <source>
        <dbReference type="ARBA" id="ARBA00022691"/>
    </source>
</evidence>
<dbReference type="Proteomes" id="UP000038045">
    <property type="component" value="Unplaced"/>
</dbReference>
<dbReference type="InterPro" id="IPR046341">
    <property type="entry name" value="SET_dom_sf"/>
</dbReference>
<dbReference type="InterPro" id="IPR050973">
    <property type="entry name" value="H3K9_Histone-Lys_N-MTase"/>
</dbReference>
<protein>
    <submittedName>
        <fullName evidence="11">SET domain-containing protein</fullName>
    </submittedName>
</protein>
<dbReference type="GO" id="GO:0005694">
    <property type="term" value="C:chromosome"/>
    <property type="evidence" value="ECO:0007669"/>
    <property type="project" value="UniProtKB-SubCell"/>
</dbReference>
<keyword evidence="5" id="KW-0949">S-adenosyl-L-methionine</keyword>
<dbReference type="SMART" id="SM00317">
    <property type="entry name" value="SET"/>
    <property type="match status" value="1"/>
</dbReference>
<dbReference type="GO" id="GO:0032259">
    <property type="term" value="P:methylation"/>
    <property type="evidence" value="ECO:0007669"/>
    <property type="project" value="UniProtKB-KW"/>
</dbReference>
<evidence type="ECO:0000256" key="7">
    <source>
        <dbReference type="ARBA" id="ARBA00022833"/>
    </source>
</evidence>
<keyword evidence="10" id="KW-1185">Reference proteome</keyword>
<dbReference type="InterPro" id="IPR001214">
    <property type="entry name" value="SET_dom"/>
</dbReference>
<sequence>MDPRHIRNISEDYSKSDNESNQDIYQEYYDNSFFEQFKKCDESQIEFVIGRNRDFTKFLVTKLGGFKNDVILDEYIFVYEVNGLLPENVNYKVGRLKARHELIKALIIENPNVPVRMNPYAPTDFESFRTLIKCMFLTYSYFKTTSTAYFLSNKLFMINYVDNEIPNFIYRNHLVYVDAELEKLEMFEGCEGCDGKSEYDGCKEVEAWFQETFKDIIPIHPITMATPFFECSFKCKCFKIGKPCKNRISQRNRLNIPLIIFRTHNKGWALCAGRDMEEGEMVTEYIGVVKEEEDIYADDSSYMFEMDYQRPKIEEMYGDKFKKNGYYNIDSKQIGNESRFANHSCDPNMEIFVSFGIYKSPNFHRVFYRTCKNVSVGQELTVDYFHNVDFYVNVDFEDCFCGNSKCYKKIPRMRK</sequence>
<dbReference type="Pfam" id="PF00856">
    <property type="entry name" value="SET"/>
    <property type="match status" value="1"/>
</dbReference>
<keyword evidence="4" id="KW-0808">Transferase</keyword>
<evidence type="ECO:0000313" key="10">
    <source>
        <dbReference type="Proteomes" id="UP000038045"/>
    </source>
</evidence>
<keyword evidence="2" id="KW-0158">Chromosome</keyword>
<evidence type="ECO:0000256" key="6">
    <source>
        <dbReference type="ARBA" id="ARBA00022723"/>
    </source>
</evidence>
<evidence type="ECO:0000256" key="8">
    <source>
        <dbReference type="SAM" id="MobiDB-lite"/>
    </source>
</evidence>
<evidence type="ECO:0000259" key="9">
    <source>
        <dbReference type="PROSITE" id="PS50280"/>
    </source>
</evidence>
<evidence type="ECO:0000256" key="3">
    <source>
        <dbReference type="ARBA" id="ARBA00022603"/>
    </source>
</evidence>
<feature type="compositionally biased region" description="Basic and acidic residues" evidence="8">
    <location>
        <begin position="1"/>
        <end position="18"/>
    </location>
</feature>
<dbReference type="AlphaFoldDB" id="A0A0N4ZU20"/>
<dbReference type="PANTHER" id="PTHR46223">
    <property type="entry name" value="HISTONE-LYSINE N-METHYLTRANSFERASE SUV39H"/>
    <property type="match status" value="1"/>
</dbReference>
<dbReference type="GO" id="GO:0046872">
    <property type="term" value="F:metal ion binding"/>
    <property type="evidence" value="ECO:0007669"/>
    <property type="project" value="UniProtKB-KW"/>
</dbReference>
<evidence type="ECO:0000256" key="4">
    <source>
        <dbReference type="ARBA" id="ARBA00022679"/>
    </source>
</evidence>
<organism evidence="10 11">
    <name type="scientific">Parastrongyloides trichosuri</name>
    <name type="common">Possum-specific nematode worm</name>
    <dbReference type="NCBI Taxonomy" id="131310"/>
    <lineage>
        <taxon>Eukaryota</taxon>
        <taxon>Metazoa</taxon>
        <taxon>Ecdysozoa</taxon>
        <taxon>Nematoda</taxon>
        <taxon>Chromadorea</taxon>
        <taxon>Rhabditida</taxon>
        <taxon>Tylenchina</taxon>
        <taxon>Panagrolaimomorpha</taxon>
        <taxon>Strongyloidoidea</taxon>
        <taxon>Strongyloididae</taxon>
        <taxon>Parastrongyloides</taxon>
    </lineage>
</organism>
<reference evidence="11" key="1">
    <citation type="submission" date="2017-02" db="UniProtKB">
        <authorList>
            <consortium name="WormBaseParasite"/>
        </authorList>
    </citation>
    <scope>IDENTIFICATION</scope>
</reference>
<evidence type="ECO:0000256" key="2">
    <source>
        <dbReference type="ARBA" id="ARBA00022454"/>
    </source>
</evidence>
<dbReference type="GO" id="GO:0008168">
    <property type="term" value="F:methyltransferase activity"/>
    <property type="evidence" value="ECO:0007669"/>
    <property type="project" value="UniProtKB-KW"/>
</dbReference>
<feature type="region of interest" description="Disordered" evidence="8">
    <location>
        <begin position="1"/>
        <end position="20"/>
    </location>
</feature>
<keyword evidence="3" id="KW-0489">Methyltransferase</keyword>
<dbReference type="PROSITE" id="PS50280">
    <property type="entry name" value="SET"/>
    <property type="match status" value="1"/>
</dbReference>